<proteinExistence type="predicted"/>
<sequence length="229" mass="26307">MDVIGPIESAASNGHRFILVAIDYSTKWVEAPSYKSVTKKVVTNFVRNNLICRFGLLESINTDNGVNLNSHLMRDICEQFKITHRNSTGYHPQMNGAIEAANKNIKKILRIMIYNHLCWHELLLYDLLGYRTTVRTSTGATPYLLLTLIDEKRMVAVCHGQLYRQRMIRALHKRVRVKNFEIGQLVLKGIFTHQDEYKGKFALNWQGTYMVRKVLSEGALVMSEMDDTA</sequence>
<dbReference type="PANTHER" id="PTHR48475:SF1">
    <property type="entry name" value="RNASE H TYPE-1 DOMAIN-CONTAINING PROTEIN"/>
    <property type="match status" value="1"/>
</dbReference>
<dbReference type="PROSITE" id="PS50994">
    <property type="entry name" value="INTEGRASE"/>
    <property type="match status" value="1"/>
</dbReference>
<dbReference type="InterPro" id="IPR001584">
    <property type="entry name" value="Integrase_cat-core"/>
</dbReference>
<feature type="domain" description="Integrase catalytic" evidence="1">
    <location>
        <begin position="1"/>
        <end position="150"/>
    </location>
</feature>
<evidence type="ECO:0000313" key="2">
    <source>
        <dbReference type="Proteomes" id="UP000694930"/>
    </source>
</evidence>
<dbReference type="GeneID" id="107029950"/>
<name>A0ABM1HKR4_SOLPN</name>
<keyword evidence="2" id="KW-1185">Reference proteome</keyword>
<dbReference type="RefSeq" id="XP_015086867.1">
    <property type="nucleotide sequence ID" value="XM_015231381.1"/>
</dbReference>
<gene>
    <name evidence="3" type="primary">LOC107029950</name>
</gene>
<dbReference type="SUPFAM" id="SSF53098">
    <property type="entry name" value="Ribonuclease H-like"/>
    <property type="match status" value="1"/>
</dbReference>
<evidence type="ECO:0000259" key="1">
    <source>
        <dbReference type="PROSITE" id="PS50994"/>
    </source>
</evidence>
<organism evidence="2 3">
    <name type="scientific">Solanum pennellii</name>
    <name type="common">Tomato</name>
    <name type="synonym">Lycopersicon pennellii</name>
    <dbReference type="NCBI Taxonomy" id="28526"/>
    <lineage>
        <taxon>Eukaryota</taxon>
        <taxon>Viridiplantae</taxon>
        <taxon>Streptophyta</taxon>
        <taxon>Embryophyta</taxon>
        <taxon>Tracheophyta</taxon>
        <taxon>Spermatophyta</taxon>
        <taxon>Magnoliopsida</taxon>
        <taxon>eudicotyledons</taxon>
        <taxon>Gunneridae</taxon>
        <taxon>Pentapetalae</taxon>
        <taxon>asterids</taxon>
        <taxon>lamiids</taxon>
        <taxon>Solanales</taxon>
        <taxon>Solanaceae</taxon>
        <taxon>Solanoideae</taxon>
        <taxon>Solaneae</taxon>
        <taxon>Solanum</taxon>
        <taxon>Solanum subgen. Lycopersicon</taxon>
    </lineage>
</organism>
<accession>A0ABM1HKR4</accession>
<reference evidence="3" key="2">
    <citation type="submission" date="2025-08" db="UniProtKB">
        <authorList>
            <consortium name="RefSeq"/>
        </authorList>
    </citation>
    <scope>IDENTIFICATION</scope>
</reference>
<dbReference type="PANTHER" id="PTHR48475">
    <property type="entry name" value="RIBONUCLEASE H"/>
    <property type="match status" value="1"/>
</dbReference>
<dbReference type="Proteomes" id="UP000694930">
    <property type="component" value="Chromosome 9"/>
</dbReference>
<dbReference type="Pfam" id="PF00665">
    <property type="entry name" value="rve"/>
    <property type="match status" value="1"/>
</dbReference>
<dbReference type="InterPro" id="IPR012337">
    <property type="entry name" value="RNaseH-like_sf"/>
</dbReference>
<evidence type="ECO:0000313" key="3">
    <source>
        <dbReference type="RefSeq" id="XP_015086867.1"/>
    </source>
</evidence>
<dbReference type="Gene3D" id="3.30.420.10">
    <property type="entry name" value="Ribonuclease H-like superfamily/Ribonuclease H"/>
    <property type="match status" value="1"/>
</dbReference>
<protein>
    <submittedName>
        <fullName evidence="3">Uncharacterized protein K02A2.6-like</fullName>
    </submittedName>
</protein>
<reference evidence="2" key="1">
    <citation type="journal article" date="2014" name="Nat. Genet.">
        <title>The genome of the stress-tolerant wild tomato species Solanum pennellii.</title>
        <authorList>
            <person name="Bolger A."/>
            <person name="Scossa F."/>
            <person name="Bolger M.E."/>
            <person name="Lanz C."/>
            <person name="Maumus F."/>
            <person name="Tohge T."/>
            <person name="Quesneville H."/>
            <person name="Alseekh S."/>
            <person name="Sorensen I."/>
            <person name="Lichtenstein G."/>
            <person name="Fich E.A."/>
            <person name="Conte M."/>
            <person name="Keller H."/>
            <person name="Schneeberger K."/>
            <person name="Schwacke R."/>
            <person name="Ofner I."/>
            <person name="Vrebalov J."/>
            <person name="Xu Y."/>
            <person name="Osorio S."/>
            <person name="Aflitos S.A."/>
            <person name="Schijlen E."/>
            <person name="Jimenez-Gomez J.M."/>
            <person name="Ryngajllo M."/>
            <person name="Kimura S."/>
            <person name="Kumar R."/>
            <person name="Koenig D."/>
            <person name="Headland L.R."/>
            <person name="Maloof J.N."/>
            <person name="Sinha N."/>
            <person name="van Ham R.C."/>
            <person name="Lankhorst R.K."/>
            <person name="Mao L."/>
            <person name="Vogel A."/>
            <person name="Arsova B."/>
            <person name="Panstruga R."/>
            <person name="Fei Z."/>
            <person name="Rose J.K."/>
            <person name="Zamir D."/>
            <person name="Carrari F."/>
            <person name="Giovannoni J.J."/>
            <person name="Weigel D."/>
            <person name="Usadel B."/>
            <person name="Fernie A.R."/>
        </authorList>
    </citation>
    <scope>NUCLEOTIDE SEQUENCE [LARGE SCALE GENOMIC DNA]</scope>
    <source>
        <strain evidence="2">cv. LA0716</strain>
    </source>
</reference>
<dbReference type="InterPro" id="IPR036397">
    <property type="entry name" value="RNaseH_sf"/>
</dbReference>